<dbReference type="PANTHER" id="PTHR48098:SF6">
    <property type="entry name" value="FERRI-BACILLIBACTIN ESTERASE BESA"/>
    <property type="match status" value="1"/>
</dbReference>
<dbReference type="InterPro" id="IPR050583">
    <property type="entry name" value="Mycobacterial_A85_antigen"/>
</dbReference>
<dbReference type="Proteomes" id="UP001597318">
    <property type="component" value="Unassembled WGS sequence"/>
</dbReference>
<name>A0ABW5BY77_9BACI</name>
<dbReference type="Pfam" id="PF00756">
    <property type="entry name" value="Esterase"/>
    <property type="match status" value="1"/>
</dbReference>
<dbReference type="Gene3D" id="3.40.50.1820">
    <property type="entry name" value="alpha/beta hydrolase"/>
    <property type="match status" value="1"/>
</dbReference>
<dbReference type="GO" id="GO:0016787">
    <property type="term" value="F:hydrolase activity"/>
    <property type="evidence" value="ECO:0007669"/>
    <property type="project" value="UniProtKB-KW"/>
</dbReference>
<accession>A0ABW5BY77</accession>
<evidence type="ECO:0000313" key="1">
    <source>
        <dbReference type="EMBL" id="MFD2215113.1"/>
    </source>
</evidence>
<comment type="caution">
    <text evidence="1">The sequence shown here is derived from an EMBL/GenBank/DDBJ whole genome shotgun (WGS) entry which is preliminary data.</text>
</comment>
<sequence length="252" mass="29229">MVELFSLYMTALKQHRTIRVYVPKHYDKGEKRYPVLYMHDGQNVFSDDEAIGGFSLGLEQYLNEQEYELIVVAVDQNPEERMNEYCPWEIGEYSKKHFGQVDLPGGKGKDYVDFIINDLKPFMDNKYRTLSNQNSISGISLGGLISVYAACSYPQVFHKVAAISSAFLRNQEEIETYIQHSNLFGVKGIYMDCGDSETNDERKNKEFVASNKRVYELLNNKAQNVKFDIIPEGRHHYEDFKKRVPAFLEFIK</sequence>
<evidence type="ECO:0000313" key="2">
    <source>
        <dbReference type="Proteomes" id="UP001597318"/>
    </source>
</evidence>
<keyword evidence="1" id="KW-0378">Hydrolase</keyword>
<protein>
    <submittedName>
        <fullName evidence="1">Alpha/beta hydrolase</fullName>
    </submittedName>
</protein>
<proteinExistence type="predicted"/>
<dbReference type="InterPro" id="IPR029058">
    <property type="entry name" value="AB_hydrolase_fold"/>
</dbReference>
<gene>
    <name evidence="1" type="ORF">ACFSKK_15590</name>
</gene>
<dbReference type="SUPFAM" id="SSF53474">
    <property type="entry name" value="alpha/beta-Hydrolases"/>
    <property type="match status" value="1"/>
</dbReference>
<reference evidence="2" key="1">
    <citation type="journal article" date="2019" name="Int. J. Syst. Evol. Microbiol.">
        <title>The Global Catalogue of Microorganisms (GCM) 10K type strain sequencing project: providing services to taxonomists for standard genome sequencing and annotation.</title>
        <authorList>
            <consortium name="The Broad Institute Genomics Platform"/>
            <consortium name="The Broad Institute Genome Sequencing Center for Infectious Disease"/>
            <person name="Wu L."/>
            <person name="Ma J."/>
        </authorList>
    </citation>
    <scope>NUCLEOTIDE SEQUENCE [LARGE SCALE GENOMIC DNA]</scope>
    <source>
        <strain evidence="2">CGMCC 1.15474</strain>
    </source>
</reference>
<dbReference type="PANTHER" id="PTHR48098">
    <property type="entry name" value="ENTEROCHELIN ESTERASE-RELATED"/>
    <property type="match status" value="1"/>
</dbReference>
<dbReference type="InterPro" id="IPR000801">
    <property type="entry name" value="Esterase-like"/>
</dbReference>
<organism evidence="1 2">
    <name type="scientific">Metabacillus endolithicus</name>
    <dbReference type="NCBI Taxonomy" id="1535204"/>
    <lineage>
        <taxon>Bacteria</taxon>
        <taxon>Bacillati</taxon>
        <taxon>Bacillota</taxon>
        <taxon>Bacilli</taxon>
        <taxon>Bacillales</taxon>
        <taxon>Bacillaceae</taxon>
        <taxon>Metabacillus</taxon>
    </lineage>
</organism>
<keyword evidence="2" id="KW-1185">Reference proteome</keyword>
<dbReference type="EMBL" id="JBHUIK010000003">
    <property type="protein sequence ID" value="MFD2215113.1"/>
    <property type="molecule type" value="Genomic_DNA"/>
</dbReference>
<dbReference type="RefSeq" id="WP_247346668.1">
    <property type="nucleotide sequence ID" value="NZ_CP095550.1"/>
</dbReference>